<feature type="domain" description="Transposase MuDR plant" evidence="1">
    <location>
        <begin position="87"/>
        <end position="151"/>
    </location>
</feature>
<sequence>MMLSNQEAEAVTDTEEEVEKQVEFVILTSLDLDMAYVVEKLVNMVYAQTHSNTRLICRILTWRLYRRDGCSSSDTQVSQGSNTPAEFQVGQSFHSKEEAVLAVKNYNIHRGVEYRVMESNHAKYLEKCKEFGKGCTWLIRLTLRKRKDLWEVRSSRNPPRFF</sequence>
<gene>
    <name evidence="2" type="ORF">PIB30_061741</name>
</gene>
<comment type="caution">
    <text evidence="2">The sequence shown here is derived from an EMBL/GenBank/DDBJ whole genome shotgun (WGS) entry which is preliminary data.</text>
</comment>
<dbReference type="Pfam" id="PF03108">
    <property type="entry name" value="DBD_Tnp_Mut"/>
    <property type="match status" value="1"/>
</dbReference>
<name>A0ABU6QLA7_9FABA</name>
<dbReference type="InterPro" id="IPR004332">
    <property type="entry name" value="Transposase_MuDR"/>
</dbReference>
<proteinExistence type="predicted"/>
<dbReference type="Proteomes" id="UP001341840">
    <property type="component" value="Unassembled WGS sequence"/>
</dbReference>
<dbReference type="EMBL" id="JASCZI010000564">
    <property type="protein sequence ID" value="MED6112439.1"/>
    <property type="molecule type" value="Genomic_DNA"/>
</dbReference>
<evidence type="ECO:0000313" key="2">
    <source>
        <dbReference type="EMBL" id="MED6112439.1"/>
    </source>
</evidence>
<protein>
    <recommendedName>
        <fullName evidence="1">Transposase MuDR plant domain-containing protein</fullName>
    </recommendedName>
</protein>
<organism evidence="2 3">
    <name type="scientific">Stylosanthes scabra</name>
    <dbReference type="NCBI Taxonomy" id="79078"/>
    <lineage>
        <taxon>Eukaryota</taxon>
        <taxon>Viridiplantae</taxon>
        <taxon>Streptophyta</taxon>
        <taxon>Embryophyta</taxon>
        <taxon>Tracheophyta</taxon>
        <taxon>Spermatophyta</taxon>
        <taxon>Magnoliopsida</taxon>
        <taxon>eudicotyledons</taxon>
        <taxon>Gunneridae</taxon>
        <taxon>Pentapetalae</taxon>
        <taxon>rosids</taxon>
        <taxon>fabids</taxon>
        <taxon>Fabales</taxon>
        <taxon>Fabaceae</taxon>
        <taxon>Papilionoideae</taxon>
        <taxon>50 kb inversion clade</taxon>
        <taxon>dalbergioids sensu lato</taxon>
        <taxon>Dalbergieae</taxon>
        <taxon>Pterocarpus clade</taxon>
        <taxon>Stylosanthes</taxon>
    </lineage>
</organism>
<evidence type="ECO:0000259" key="1">
    <source>
        <dbReference type="Pfam" id="PF03108"/>
    </source>
</evidence>
<keyword evidence="3" id="KW-1185">Reference proteome</keyword>
<evidence type="ECO:0000313" key="3">
    <source>
        <dbReference type="Proteomes" id="UP001341840"/>
    </source>
</evidence>
<reference evidence="2 3" key="1">
    <citation type="journal article" date="2023" name="Plants (Basel)">
        <title>Bridging the Gap: Combining Genomics and Transcriptomics Approaches to Understand Stylosanthes scabra, an Orphan Legume from the Brazilian Caatinga.</title>
        <authorList>
            <person name="Ferreira-Neto J.R.C."/>
            <person name="da Silva M.D."/>
            <person name="Binneck E."/>
            <person name="de Melo N.F."/>
            <person name="da Silva R.H."/>
            <person name="de Melo A.L.T.M."/>
            <person name="Pandolfi V."/>
            <person name="Bustamante F.O."/>
            <person name="Brasileiro-Vidal A.C."/>
            <person name="Benko-Iseppon A.M."/>
        </authorList>
    </citation>
    <scope>NUCLEOTIDE SEQUENCE [LARGE SCALE GENOMIC DNA]</scope>
    <source>
        <tissue evidence="2">Leaves</tissue>
    </source>
</reference>
<accession>A0ABU6QLA7</accession>